<evidence type="ECO:0000313" key="1">
    <source>
        <dbReference type="EMBL" id="EZA58437.1"/>
    </source>
</evidence>
<dbReference type="EMBL" id="KK107126">
    <property type="protein sequence ID" value="EZA58437.1"/>
    <property type="molecule type" value="Genomic_DNA"/>
</dbReference>
<accession>A0A026WQW6</accession>
<keyword evidence="2" id="KW-1185">Reference proteome</keyword>
<evidence type="ECO:0000313" key="2">
    <source>
        <dbReference type="Proteomes" id="UP000053097"/>
    </source>
</evidence>
<organism evidence="1 2">
    <name type="scientific">Ooceraea biroi</name>
    <name type="common">Clonal raider ant</name>
    <name type="synonym">Cerapachys biroi</name>
    <dbReference type="NCBI Taxonomy" id="2015173"/>
    <lineage>
        <taxon>Eukaryota</taxon>
        <taxon>Metazoa</taxon>
        <taxon>Ecdysozoa</taxon>
        <taxon>Arthropoda</taxon>
        <taxon>Hexapoda</taxon>
        <taxon>Insecta</taxon>
        <taxon>Pterygota</taxon>
        <taxon>Neoptera</taxon>
        <taxon>Endopterygota</taxon>
        <taxon>Hymenoptera</taxon>
        <taxon>Apocrita</taxon>
        <taxon>Aculeata</taxon>
        <taxon>Formicoidea</taxon>
        <taxon>Formicidae</taxon>
        <taxon>Dorylinae</taxon>
        <taxon>Ooceraea</taxon>
    </lineage>
</organism>
<proteinExistence type="predicted"/>
<sequence length="91" mass="10638">MTSSSQMTRRAARYRAKFGVQMCGFVRHLGETRNSVTLGVYARSKPLRHIARWRQRPAAYVPVQRGTRSPRIDNSTVDKPRWRLKFSRTTM</sequence>
<dbReference type="AlphaFoldDB" id="A0A026WQW6"/>
<name>A0A026WQW6_OOCBI</name>
<gene>
    <name evidence="1" type="ORF">X777_01060</name>
</gene>
<dbReference type="Proteomes" id="UP000053097">
    <property type="component" value="Unassembled WGS sequence"/>
</dbReference>
<reference evidence="1 2" key="1">
    <citation type="journal article" date="2014" name="Curr. Biol.">
        <title>The genome of the clonal raider ant Cerapachys biroi.</title>
        <authorList>
            <person name="Oxley P.R."/>
            <person name="Ji L."/>
            <person name="Fetter-Pruneda I."/>
            <person name="McKenzie S.K."/>
            <person name="Li C."/>
            <person name="Hu H."/>
            <person name="Zhang G."/>
            <person name="Kronauer D.J."/>
        </authorList>
    </citation>
    <scope>NUCLEOTIDE SEQUENCE [LARGE SCALE GENOMIC DNA]</scope>
</reference>
<protein>
    <submittedName>
        <fullName evidence="1">Uncharacterized protein</fullName>
    </submittedName>
</protein>